<accession>A0A0F9KB39</accession>
<reference evidence="2" key="1">
    <citation type="journal article" date="2015" name="Nature">
        <title>Complex archaea that bridge the gap between prokaryotes and eukaryotes.</title>
        <authorList>
            <person name="Spang A."/>
            <person name="Saw J.H."/>
            <person name="Jorgensen S.L."/>
            <person name="Zaremba-Niedzwiedzka K."/>
            <person name="Martijn J."/>
            <person name="Lind A.E."/>
            <person name="van Eijk R."/>
            <person name="Schleper C."/>
            <person name="Guy L."/>
            <person name="Ettema T.J."/>
        </authorList>
    </citation>
    <scope>NUCLEOTIDE SEQUENCE</scope>
</reference>
<proteinExistence type="predicted"/>
<organism evidence="2">
    <name type="scientific">marine sediment metagenome</name>
    <dbReference type="NCBI Taxonomy" id="412755"/>
    <lineage>
        <taxon>unclassified sequences</taxon>
        <taxon>metagenomes</taxon>
        <taxon>ecological metagenomes</taxon>
    </lineage>
</organism>
<keyword evidence="1" id="KW-0472">Membrane</keyword>
<feature type="transmembrane region" description="Helical" evidence="1">
    <location>
        <begin position="12"/>
        <end position="36"/>
    </location>
</feature>
<gene>
    <name evidence="2" type="ORF">LCGC14_1350690</name>
</gene>
<comment type="caution">
    <text evidence="2">The sequence shown here is derived from an EMBL/GenBank/DDBJ whole genome shotgun (WGS) entry which is preliminary data.</text>
</comment>
<feature type="transmembrane region" description="Helical" evidence="1">
    <location>
        <begin position="48"/>
        <end position="67"/>
    </location>
</feature>
<sequence length="122" mass="13588">MAKRRIKRKKKIHIDFIFKTAIDGLLAGLLSIGIYLGRPPSTKSAESYELLLALFLSVALIMVLYAYTKRKARIAYGLFVVLGVSIVEVILIGIIFQETTTDIMITLFIIAPSVLIFDKLLG</sequence>
<dbReference type="AlphaFoldDB" id="A0A0F9KB39"/>
<feature type="transmembrane region" description="Helical" evidence="1">
    <location>
        <begin position="103"/>
        <end position="121"/>
    </location>
</feature>
<evidence type="ECO:0000313" key="2">
    <source>
        <dbReference type="EMBL" id="KKM79354.1"/>
    </source>
</evidence>
<feature type="transmembrane region" description="Helical" evidence="1">
    <location>
        <begin position="74"/>
        <end position="97"/>
    </location>
</feature>
<keyword evidence="1" id="KW-1133">Transmembrane helix</keyword>
<evidence type="ECO:0000256" key="1">
    <source>
        <dbReference type="SAM" id="Phobius"/>
    </source>
</evidence>
<name>A0A0F9KB39_9ZZZZ</name>
<protein>
    <submittedName>
        <fullName evidence="2">Uncharacterized protein</fullName>
    </submittedName>
</protein>
<dbReference type="EMBL" id="LAZR01008346">
    <property type="protein sequence ID" value="KKM79354.1"/>
    <property type="molecule type" value="Genomic_DNA"/>
</dbReference>
<keyword evidence="1" id="KW-0812">Transmembrane</keyword>